<protein>
    <submittedName>
        <fullName evidence="2">Phage portal protein</fullName>
    </submittedName>
</protein>
<accession>A0A2T1HSA9</accession>
<dbReference type="InterPro" id="IPR006944">
    <property type="entry name" value="Phage/GTA_portal"/>
</dbReference>
<organism evidence="2 3">
    <name type="scientific">Alsobacter soli</name>
    <dbReference type="NCBI Taxonomy" id="2109933"/>
    <lineage>
        <taxon>Bacteria</taxon>
        <taxon>Pseudomonadati</taxon>
        <taxon>Pseudomonadota</taxon>
        <taxon>Alphaproteobacteria</taxon>
        <taxon>Hyphomicrobiales</taxon>
        <taxon>Alsobacteraceae</taxon>
        <taxon>Alsobacter</taxon>
    </lineage>
</organism>
<gene>
    <name evidence="2" type="ORF">SLNSH_13645</name>
</gene>
<sequence length="425" mass="45764">MSSLLSRLVGRAVRVAAPVAPLQAKSSRVGPLIAFPSVGRPVWTPRDYAALAREGYQRNAVVYRAVRLVAEAAASVPLLVYEGRHERPDHPVAQLLARPNPRDAGQALFDALYGHLLVAGNAYLECAAVRGDPRELYALRPDRMKVVPGPDGWAEAYDYTVGGRTVRFRQDGEGTPPILHLTLFNPLDDHYGLAPTEAAAVALDIHNAAGAWNKALLDNAARPSGALVYAGAAGVNLSDEQFDRLKEELEASFQGAANAGRPLLLEGGLDWKPLSLTPKDMDFIQAKAAAAREIALAFGVPPMLLGLPGDNTYSNYAEANRSFWRQTVIPLVTRTAASLAHWLGPAYGAALRLEPDLDRIDALAPEREALWARVGAAGFLTEDEQREAVGYGPKGAGQQKLMEITVTPGHWERQPRVPSGDSDEG</sequence>
<comment type="caution">
    <text evidence="2">The sequence shown here is derived from an EMBL/GenBank/DDBJ whole genome shotgun (WGS) entry which is preliminary data.</text>
</comment>
<dbReference type="Pfam" id="PF04860">
    <property type="entry name" value="Phage_portal"/>
    <property type="match status" value="1"/>
</dbReference>
<keyword evidence="3" id="KW-1185">Reference proteome</keyword>
<dbReference type="OrthoDB" id="9134461at2"/>
<feature type="region of interest" description="Disordered" evidence="1">
    <location>
        <begin position="405"/>
        <end position="425"/>
    </location>
</feature>
<dbReference type="NCBIfam" id="TIGR01537">
    <property type="entry name" value="portal_HK97"/>
    <property type="match status" value="1"/>
</dbReference>
<dbReference type="InterPro" id="IPR006427">
    <property type="entry name" value="Portal_HK97"/>
</dbReference>
<evidence type="ECO:0000313" key="2">
    <source>
        <dbReference type="EMBL" id="PSC04534.1"/>
    </source>
</evidence>
<proteinExistence type="predicted"/>
<dbReference type="AlphaFoldDB" id="A0A2T1HSA9"/>
<name>A0A2T1HSA9_9HYPH</name>
<evidence type="ECO:0000313" key="3">
    <source>
        <dbReference type="Proteomes" id="UP000239772"/>
    </source>
</evidence>
<evidence type="ECO:0000256" key="1">
    <source>
        <dbReference type="SAM" id="MobiDB-lite"/>
    </source>
</evidence>
<dbReference type="Proteomes" id="UP000239772">
    <property type="component" value="Unassembled WGS sequence"/>
</dbReference>
<dbReference type="EMBL" id="PVZS01000013">
    <property type="protein sequence ID" value="PSC04534.1"/>
    <property type="molecule type" value="Genomic_DNA"/>
</dbReference>
<reference evidence="3" key="1">
    <citation type="submission" date="2018-03" db="EMBL/GenBank/DDBJ databases">
        <authorList>
            <person name="Sun L."/>
            <person name="Liu H."/>
            <person name="Chen W."/>
            <person name="Huang K."/>
            <person name="Liu W."/>
            <person name="Gao X."/>
        </authorList>
    </citation>
    <scope>NUCLEOTIDE SEQUENCE [LARGE SCALE GENOMIC DNA]</scope>
    <source>
        <strain evidence="3">SH9</strain>
    </source>
</reference>
<dbReference type="RefSeq" id="WP_106337558.1">
    <property type="nucleotide sequence ID" value="NZ_PVZS01000013.1"/>
</dbReference>